<dbReference type="KEGG" id="dco:SAMEA4475696_1060"/>
<protein>
    <submittedName>
        <fullName evidence="2">Protein of uncharacterized function (DUF2938)</fullName>
    </submittedName>
</protein>
<keyword evidence="1" id="KW-0812">Transmembrane</keyword>
<dbReference type="InterPro" id="IPR021329">
    <property type="entry name" value="DUF2938"/>
</dbReference>
<dbReference type="OrthoDB" id="9812539at2"/>
<proteinExistence type="predicted"/>
<dbReference type="Pfam" id="PF11158">
    <property type="entry name" value="DUF2938"/>
    <property type="match status" value="1"/>
</dbReference>
<name>A0A239VET0_9MICO</name>
<accession>A0A239VET0</accession>
<keyword evidence="1" id="KW-0472">Membrane</keyword>
<feature type="transmembrane region" description="Helical" evidence="1">
    <location>
        <begin position="73"/>
        <end position="93"/>
    </location>
</feature>
<dbReference type="RefSeq" id="WP_084440972.1">
    <property type="nucleotide sequence ID" value="NZ_LT906453.1"/>
</dbReference>
<feature type="transmembrane region" description="Helical" evidence="1">
    <location>
        <begin position="99"/>
        <end position="117"/>
    </location>
</feature>
<dbReference type="Proteomes" id="UP000242637">
    <property type="component" value="Chromosome 1"/>
</dbReference>
<dbReference type="AlphaFoldDB" id="A0A239VET0"/>
<sequence length="184" mass="19472">MKLKHLGHAACVGVGATAVMDVGAQIIQRTTGTPPLNLDLVGRWIGHMRRGAFAHESIMTAEPVEREHEIGLVAHYAIGVGFALAFVAVRPGWLDKPTLVPAMTAGLATCAAPWLLMQPAWGMGLAASTLPDPATTRLRTVRAHAMYGLGLWASAWIPMAMCSAENYRTDATSASVGHPLATQP</sequence>
<keyword evidence="1" id="KW-1133">Transmembrane helix</keyword>
<gene>
    <name evidence="2" type="ORF">SAMEA4475696_01060</name>
</gene>
<organism evidence="2 3">
    <name type="scientific">Dermatophilus congolensis</name>
    <dbReference type="NCBI Taxonomy" id="1863"/>
    <lineage>
        <taxon>Bacteria</taxon>
        <taxon>Bacillati</taxon>
        <taxon>Actinomycetota</taxon>
        <taxon>Actinomycetes</taxon>
        <taxon>Micrococcales</taxon>
        <taxon>Dermatophilaceae</taxon>
        <taxon>Dermatophilus</taxon>
    </lineage>
</organism>
<dbReference type="EMBL" id="LT906453">
    <property type="protein sequence ID" value="SNV20622.1"/>
    <property type="molecule type" value="Genomic_DNA"/>
</dbReference>
<evidence type="ECO:0000256" key="1">
    <source>
        <dbReference type="SAM" id="Phobius"/>
    </source>
</evidence>
<evidence type="ECO:0000313" key="2">
    <source>
        <dbReference type="EMBL" id="SNV20622.1"/>
    </source>
</evidence>
<evidence type="ECO:0000313" key="3">
    <source>
        <dbReference type="Proteomes" id="UP000242637"/>
    </source>
</evidence>
<reference evidence="2 3" key="1">
    <citation type="submission" date="2017-06" db="EMBL/GenBank/DDBJ databases">
        <authorList>
            <consortium name="Pathogen Informatics"/>
        </authorList>
    </citation>
    <scope>NUCLEOTIDE SEQUENCE [LARGE SCALE GENOMIC DNA]</scope>
    <source>
        <strain evidence="2 3">NCTC13039</strain>
    </source>
</reference>
<dbReference type="GeneID" id="63459298"/>
<keyword evidence="3" id="KW-1185">Reference proteome</keyword>